<protein>
    <submittedName>
        <fullName evidence="2">FLYWCH-type domain-containing protein</fullName>
    </submittedName>
</protein>
<evidence type="ECO:0000313" key="1">
    <source>
        <dbReference type="Proteomes" id="UP000887579"/>
    </source>
</evidence>
<sequence length="224" mass="24792">MGSNQSSPENVVECPSNSTETRSLLTDNGQSDIPINDNRAMSNLVINDNDPASIKDAPSVPQIRIEKKPNKDVLFIGKHRFDPGHQNKGDKQKRWQCQFQRKYSCSGTVYTTENGELIMEKSNWNHTCGFTLDHNALDAITTKSEELEPIRPPRSQSLGPSSNTKSSTNASLKTSLSGSNNSNINSHNKVEAYQNLNAANVGSITHSPRSYKSETQINKYVINI</sequence>
<accession>A0AC34G8S3</accession>
<evidence type="ECO:0000313" key="2">
    <source>
        <dbReference type="WBParaSite" id="ES5_v2.g25833.t1"/>
    </source>
</evidence>
<dbReference type="WBParaSite" id="ES5_v2.g25833.t1">
    <property type="protein sequence ID" value="ES5_v2.g25833.t1"/>
    <property type="gene ID" value="ES5_v2.g25833"/>
</dbReference>
<dbReference type="Proteomes" id="UP000887579">
    <property type="component" value="Unplaced"/>
</dbReference>
<proteinExistence type="predicted"/>
<reference evidence="2" key="1">
    <citation type="submission" date="2022-11" db="UniProtKB">
        <authorList>
            <consortium name="WormBaseParasite"/>
        </authorList>
    </citation>
    <scope>IDENTIFICATION</scope>
</reference>
<organism evidence="1 2">
    <name type="scientific">Panagrolaimus sp. ES5</name>
    <dbReference type="NCBI Taxonomy" id="591445"/>
    <lineage>
        <taxon>Eukaryota</taxon>
        <taxon>Metazoa</taxon>
        <taxon>Ecdysozoa</taxon>
        <taxon>Nematoda</taxon>
        <taxon>Chromadorea</taxon>
        <taxon>Rhabditida</taxon>
        <taxon>Tylenchina</taxon>
        <taxon>Panagrolaimomorpha</taxon>
        <taxon>Panagrolaimoidea</taxon>
        <taxon>Panagrolaimidae</taxon>
        <taxon>Panagrolaimus</taxon>
    </lineage>
</organism>
<name>A0AC34G8S3_9BILA</name>